<feature type="chain" id="PRO_5039844392" evidence="3">
    <location>
        <begin position="28"/>
        <end position="534"/>
    </location>
</feature>
<protein>
    <submittedName>
        <fullName evidence="5">Glycosyl hydrolase family 16 protein</fullName>
    </submittedName>
</protein>
<proteinExistence type="inferred from homology"/>
<dbReference type="OrthoDB" id="47817at2759"/>
<keyword evidence="3" id="KW-0732">Signal</keyword>
<evidence type="ECO:0000313" key="5">
    <source>
        <dbReference type="EMBL" id="KAG7340957.1"/>
    </source>
</evidence>
<evidence type="ECO:0000256" key="3">
    <source>
        <dbReference type="SAM" id="SignalP"/>
    </source>
</evidence>
<dbReference type="CDD" id="cd08023">
    <property type="entry name" value="GH16_laminarinase_like"/>
    <property type="match status" value="1"/>
</dbReference>
<dbReference type="EMBL" id="JAGRRH010000006">
    <property type="protein sequence ID" value="KAG7367833.1"/>
    <property type="molecule type" value="Genomic_DNA"/>
</dbReference>
<feature type="region of interest" description="Disordered" evidence="2">
    <location>
        <begin position="293"/>
        <end position="328"/>
    </location>
</feature>
<dbReference type="Pfam" id="PF26113">
    <property type="entry name" value="GH16_XgeA"/>
    <property type="match status" value="1"/>
</dbReference>
<evidence type="ECO:0000313" key="6">
    <source>
        <dbReference type="EMBL" id="KAG7367833.1"/>
    </source>
</evidence>
<evidence type="ECO:0000313" key="7">
    <source>
        <dbReference type="Proteomes" id="UP000693970"/>
    </source>
</evidence>
<accession>A0A9K3KCD5</accession>
<feature type="signal peptide" evidence="3">
    <location>
        <begin position="1"/>
        <end position="27"/>
    </location>
</feature>
<comment type="similarity">
    <text evidence="1">Belongs to the glycosyl hydrolase 16 family.</text>
</comment>
<reference evidence="5" key="2">
    <citation type="submission" date="2021-04" db="EMBL/GenBank/DDBJ databases">
        <authorList>
            <person name="Podell S."/>
        </authorList>
    </citation>
    <scope>NUCLEOTIDE SEQUENCE</scope>
    <source>
        <strain evidence="5">Hildebrandi</strain>
    </source>
</reference>
<feature type="compositionally biased region" description="Low complexity" evidence="2">
    <location>
        <begin position="361"/>
        <end position="386"/>
    </location>
</feature>
<feature type="domain" description="GH16" evidence="4">
    <location>
        <begin position="16"/>
        <end position="353"/>
    </location>
</feature>
<feature type="region of interest" description="Disordered" evidence="2">
    <location>
        <begin position="360"/>
        <end position="487"/>
    </location>
</feature>
<comment type="caution">
    <text evidence="5">The sequence shown here is derived from an EMBL/GenBank/DDBJ whole genome shotgun (WGS) entry which is preliminary data.</text>
</comment>
<reference evidence="5" key="1">
    <citation type="journal article" date="2021" name="Sci. Rep.">
        <title>Diploid genomic architecture of Nitzschia inconspicua, an elite biomass production diatom.</title>
        <authorList>
            <person name="Oliver A."/>
            <person name="Podell S."/>
            <person name="Pinowska A."/>
            <person name="Traller J.C."/>
            <person name="Smith S.R."/>
            <person name="McClure R."/>
            <person name="Beliaev A."/>
            <person name="Bohutskyi P."/>
            <person name="Hill E.A."/>
            <person name="Rabines A."/>
            <person name="Zheng H."/>
            <person name="Allen L.Z."/>
            <person name="Kuo A."/>
            <person name="Grigoriev I.V."/>
            <person name="Allen A.E."/>
            <person name="Hazlebeck D."/>
            <person name="Allen E.E."/>
        </authorList>
    </citation>
    <scope>NUCLEOTIDE SEQUENCE</scope>
    <source>
        <strain evidence="5">Hildebrandi</strain>
    </source>
</reference>
<dbReference type="PROSITE" id="PS51762">
    <property type="entry name" value="GH16_2"/>
    <property type="match status" value="1"/>
</dbReference>
<name>A0A9K3KCD5_9STRA</name>
<evidence type="ECO:0000259" key="4">
    <source>
        <dbReference type="PROSITE" id="PS51762"/>
    </source>
</evidence>
<keyword evidence="7" id="KW-1185">Reference proteome</keyword>
<dbReference type="InterPro" id="IPR000757">
    <property type="entry name" value="Beta-glucanase-like"/>
</dbReference>
<organism evidence="5 7">
    <name type="scientific">Nitzschia inconspicua</name>
    <dbReference type="NCBI Taxonomy" id="303405"/>
    <lineage>
        <taxon>Eukaryota</taxon>
        <taxon>Sar</taxon>
        <taxon>Stramenopiles</taxon>
        <taxon>Ochrophyta</taxon>
        <taxon>Bacillariophyta</taxon>
        <taxon>Bacillariophyceae</taxon>
        <taxon>Bacillariophycidae</taxon>
        <taxon>Bacillariales</taxon>
        <taxon>Bacillariaceae</taxon>
        <taxon>Nitzschia</taxon>
    </lineage>
</organism>
<dbReference type="GO" id="GO:0004553">
    <property type="term" value="F:hydrolase activity, hydrolyzing O-glycosyl compounds"/>
    <property type="evidence" value="ECO:0007669"/>
    <property type="project" value="InterPro"/>
</dbReference>
<dbReference type="GO" id="GO:0005975">
    <property type="term" value="P:carbohydrate metabolic process"/>
    <property type="evidence" value="ECO:0007669"/>
    <property type="project" value="InterPro"/>
</dbReference>
<dbReference type="AlphaFoldDB" id="A0A9K3KCD5"/>
<dbReference type="Proteomes" id="UP000693970">
    <property type="component" value="Unassembled WGS sequence"/>
</dbReference>
<keyword evidence="5" id="KW-0378">Hydrolase</keyword>
<dbReference type="InterPro" id="IPR050546">
    <property type="entry name" value="Glycosyl_Hydrlase_16"/>
</dbReference>
<gene>
    <name evidence="5" type="ORF">IV203_022908</name>
    <name evidence="6" type="ORF">IV203_030576</name>
</gene>
<feature type="compositionally biased region" description="Low complexity" evidence="2">
    <location>
        <begin position="293"/>
        <end position="325"/>
    </location>
</feature>
<dbReference type="PANTHER" id="PTHR10963:SF55">
    <property type="entry name" value="GLYCOSIDE HYDROLASE FAMILY 16 PROTEIN"/>
    <property type="match status" value="1"/>
</dbReference>
<dbReference type="EMBL" id="JAGRRH010000026">
    <property type="protein sequence ID" value="KAG7340957.1"/>
    <property type="molecule type" value="Genomic_DNA"/>
</dbReference>
<sequence>MATATSTRNVSVLFFITWTIVLSSVSAYLNVGDILWQDRFDGDVVNGSHWSYDVGDGCPENCGWGNQELQYYTDHPDNVKVESGKLHIAARRVRVQEQQQQQEEAVDGGSSSVRFTSGRVHTQDKVFVKYGQIEARILIPDLVEGIWPAFWTLGANLTSLGWPACGEMDIFEMGSGAALAANMGNQRITSGAYWSNTDGKLAAYALHEDYPFGTLNGTYVIVRLDWTPDSISTSIVRDDPAIDEFPVWKMNIDAVNCPDCSEFHQEHFFIFNVAVGGMYTTYRAGNELEVSSSSSSSSAGCDSSSSSSSFSSSSGSSSSNGDSCGLTPRTDVTAPLPATMKVDWIRVIQNGYSEVRVVSETTTTTTPAPAPASSTDTTGTPTKAPATPFPSPSSIAGSYPTRHPTMLPSPMDQHPRPTSTVDGYGPTMTPTKENDYYFSADVPGGVASGGKGKKSEKKSSSKSCKSGKGGKGGKGSKGSSNDYCDEEGSVQLQSSELAFSGTNRRKHHTMILSISNHPVSFLMMMSLLLSIVLE</sequence>
<evidence type="ECO:0000256" key="2">
    <source>
        <dbReference type="SAM" id="MobiDB-lite"/>
    </source>
</evidence>
<feature type="compositionally biased region" description="Gly residues" evidence="2">
    <location>
        <begin position="467"/>
        <end position="476"/>
    </location>
</feature>
<dbReference type="PANTHER" id="PTHR10963">
    <property type="entry name" value="GLYCOSYL HYDROLASE-RELATED"/>
    <property type="match status" value="1"/>
</dbReference>
<evidence type="ECO:0000256" key="1">
    <source>
        <dbReference type="ARBA" id="ARBA00006865"/>
    </source>
</evidence>